<proteinExistence type="predicted"/>
<feature type="region of interest" description="Disordered" evidence="1">
    <location>
        <begin position="89"/>
        <end position="117"/>
    </location>
</feature>
<name>S7Q4P0_MYOBR</name>
<reference evidence="2 3" key="1">
    <citation type="journal article" date="2013" name="Nat. Commun.">
        <title>Genome analysis reveals insights into physiology and longevity of the Brandt's bat Myotis brandtii.</title>
        <authorList>
            <person name="Seim I."/>
            <person name="Fang X."/>
            <person name="Xiong Z."/>
            <person name="Lobanov A.V."/>
            <person name="Huang Z."/>
            <person name="Ma S."/>
            <person name="Feng Y."/>
            <person name="Turanov A.A."/>
            <person name="Zhu Y."/>
            <person name="Lenz T.L."/>
            <person name="Gerashchenko M.V."/>
            <person name="Fan D."/>
            <person name="Hee Yim S."/>
            <person name="Yao X."/>
            <person name="Jordan D."/>
            <person name="Xiong Y."/>
            <person name="Ma Y."/>
            <person name="Lyapunov A.N."/>
            <person name="Chen G."/>
            <person name="Kulakova O.I."/>
            <person name="Sun Y."/>
            <person name="Lee S.G."/>
            <person name="Bronson R.T."/>
            <person name="Moskalev A.A."/>
            <person name="Sunyaev S.R."/>
            <person name="Zhang G."/>
            <person name="Krogh A."/>
            <person name="Wang J."/>
            <person name="Gladyshev V.N."/>
        </authorList>
    </citation>
    <scope>NUCLEOTIDE SEQUENCE [LARGE SCALE GENOMIC DNA]</scope>
</reference>
<dbReference type="Proteomes" id="UP000052978">
    <property type="component" value="Unassembled WGS sequence"/>
</dbReference>
<evidence type="ECO:0000313" key="2">
    <source>
        <dbReference type="EMBL" id="EPQ18328.1"/>
    </source>
</evidence>
<dbReference type="AlphaFoldDB" id="S7Q4P0"/>
<sequence length="117" mass="13238">MAKDRPGQTARYLLHSEATGKEGRCARSDRRRKPDRRCRKLRCRFLWVRRRNASRKAKAHRKFVTALWEVASLALSALRHKKGVYSYARGGPGNAPRRRLGLLQRGSRAVRAGGGSG</sequence>
<dbReference type="EMBL" id="KE164518">
    <property type="protein sequence ID" value="EPQ18328.1"/>
    <property type="molecule type" value="Genomic_DNA"/>
</dbReference>
<feature type="compositionally biased region" description="Low complexity" evidence="1">
    <location>
        <begin position="101"/>
        <end position="111"/>
    </location>
</feature>
<evidence type="ECO:0000256" key="1">
    <source>
        <dbReference type="SAM" id="MobiDB-lite"/>
    </source>
</evidence>
<gene>
    <name evidence="2" type="ORF">D623_10017556</name>
</gene>
<accession>S7Q4P0</accession>
<evidence type="ECO:0000313" key="3">
    <source>
        <dbReference type="Proteomes" id="UP000052978"/>
    </source>
</evidence>
<keyword evidence="3" id="KW-1185">Reference proteome</keyword>
<organism evidence="2 3">
    <name type="scientific">Myotis brandtii</name>
    <name type="common">Brandt's bat</name>
    <dbReference type="NCBI Taxonomy" id="109478"/>
    <lineage>
        <taxon>Eukaryota</taxon>
        <taxon>Metazoa</taxon>
        <taxon>Chordata</taxon>
        <taxon>Craniata</taxon>
        <taxon>Vertebrata</taxon>
        <taxon>Euteleostomi</taxon>
        <taxon>Mammalia</taxon>
        <taxon>Eutheria</taxon>
        <taxon>Laurasiatheria</taxon>
        <taxon>Chiroptera</taxon>
        <taxon>Yangochiroptera</taxon>
        <taxon>Vespertilionidae</taxon>
        <taxon>Myotis</taxon>
    </lineage>
</organism>
<protein>
    <submittedName>
        <fullName evidence="2">Uncharacterized protein</fullName>
    </submittedName>
</protein>